<keyword evidence="1" id="KW-0732">Signal</keyword>
<evidence type="ECO:0000313" key="3">
    <source>
        <dbReference type="Proteomes" id="UP001302494"/>
    </source>
</evidence>
<dbReference type="Proteomes" id="UP001302494">
    <property type="component" value="Chromosome"/>
</dbReference>
<keyword evidence="3" id="KW-1185">Reference proteome</keyword>
<organism evidence="2 3">
    <name type="scientific">Candidatus Nitrospira neomarina</name>
    <dbReference type="NCBI Taxonomy" id="3020899"/>
    <lineage>
        <taxon>Bacteria</taxon>
        <taxon>Pseudomonadati</taxon>
        <taxon>Nitrospirota</taxon>
        <taxon>Nitrospiria</taxon>
        <taxon>Nitrospirales</taxon>
        <taxon>Nitrospiraceae</taxon>
        <taxon>Nitrospira</taxon>
    </lineage>
</organism>
<feature type="signal peptide" evidence="1">
    <location>
        <begin position="1"/>
        <end position="21"/>
    </location>
</feature>
<accession>A0AA96JV06</accession>
<protein>
    <recommendedName>
        <fullName evidence="4">Integron gene cassette protein</fullName>
    </recommendedName>
</protein>
<feature type="chain" id="PRO_5041720708" description="Integron gene cassette protein" evidence="1">
    <location>
        <begin position="22"/>
        <end position="111"/>
    </location>
</feature>
<dbReference type="RefSeq" id="WP_312743104.1">
    <property type="nucleotide sequence ID" value="NZ_CP116968.1"/>
</dbReference>
<gene>
    <name evidence="2" type="ORF">PQG83_15990</name>
</gene>
<evidence type="ECO:0000313" key="2">
    <source>
        <dbReference type="EMBL" id="WNM61242.1"/>
    </source>
</evidence>
<sequence length="111" mass="12806">MWKKLLFIITVLVALPVTVHASDGQDPDTVIKQLCEAKWGDAYGGQEYCLEKEYRGLESIQEFGTRYPQGTQEYTILANCLEKWTDSIGEKSFEMVVYCTNRQVKVYRNLN</sequence>
<reference evidence="2 3" key="1">
    <citation type="submission" date="2023-01" db="EMBL/GenBank/DDBJ databases">
        <title>Cultivation and genomic characterization of new, ubiquitous marine nitrite-oxidizing bacteria from the Nitrospirales.</title>
        <authorList>
            <person name="Mueller A.J."/>
            <person name="Daebeler A."/>
            <person name="Herbold C.W."/>
            <person name="Kirkegaard R.H."/>
            <person name="Daims H."/>
        </authorList>
    </citation>
    <scope>NUCLEOTIDE SEQUENCE [LARGE SCALE GENOMIC DNA]</scope>
    <source>
        <strain evidence="2 3">DK</strain>
    </source>
</reference>
<dbReference type="EMBL" id="CP116968">
    <property type="protein sequence ID" value="WNM61242.1"/>
    <property type="molecule type" value="Genomic_DNA"/>
</dbReference>
<name>A0AA96JV06_9BACT</name>
<evidence type="ECO:0000256" key="1">
    <source>
        <dbReference type="SAM" id="SignalP"/>
    </source>
</evidence>
<evidence type="ECO:0008006" key="4">
    <source>
        <dbReference type="Google" id="ProtNLM"/>
    </source>
</evidence>
<proteinExistence type="predicted"/>
<dbReference type="AlphaFoldDB" id="A0AA96JV06"/>
<dbReference type="KEGG" id="nneo:PQG83_15990"/>